<name>A0A6M4MFH0_9ALTE</name>
<keyword evidence="2" id="KW-0436">Ligase</keyword>
<dbReference type="GO" id="GO:0006631">
    <property type="term" value="P:fatty acid metabolic process"/>
    <property type="evidence" value="ECO:0007669"/>
    <property type="project" value="TreeGrafter"/>
</dbReference>
<evidence type="ECO:0000313" key="5">
    <source>
        <dbReference type="Proteomes" id="UP000219285"/>
    </source>
</evidence>
<dbReference type="InterPro" id="IPR000873">
    <property type="entry name" value="AMP-dep_synth/lig_dom"/>
</dbReference>
<proteinExistence type="inferred from homology"/>
<gene>
    <name evidence="4" type="ORF">CA267_014230</name>
</gene>
<dbReference type="OrthoDB" id="9803968at2"/>
<dbReference type="Gene3D" id="3.40.50.12780">
    <property type="entry name" value="N-terminal domain of ligase-like"/>
    <property type="match status" value="1"/>
</dbReference>
<evidence type="ECO:0000313" key="4">
    <source>
        <dbReference type="EMBL" id="QJR81833.1"/>
    </source>
</evidence>
<reference evidence="5" key="1">
    <citation type="submission" date="2014-12" db="EMBL/GenBank/DDBJ databases">
        <title>Complete genome sequence of a multi-drug resistant Klebsiella pneumoniae.</title>
        <authorList>
            <person name="Hua X."/>
            <person name="Chen Q."/>
            <person name="Li X."/>
            <person name="Feng Y."/>
            <person name="Ruan Z."/>
            <person name="Yu Y."/>
        </authorList>
    </citation>
    <scope>NUCLEOTIDE SEQUENCE [LARGE SCALE GENOMIC DNA]</scope>
    <source>
        <strain evidence="5">5.12</strain>
    </source>
</reference>
<dbReference type="InterPro" id="IPR042099">
    <property type="entry name" value="ANL_N_sf"/>
</dbReference>
<sequence length="464" mass="52669">MTTMLCVVDNLEQHAANKRIALKDDTSSVTYCELLRRIEHRREQWRQHLRNELARPLVMLFMDNTIDSVVNYLTCLRFRLPVLVINTKLQETAKKDFIQRFNPHLIVEENTVQASASQPLSLHPELALLMATSGSTGSGKCVALSYRNLHVNTESILTYLPIRSDDRTLATLPFSYSYGLSVLHSHLACGATIAMTTLTVMEREFWRLLQSLPVTSLSGVPHWYEMLIRLRFTRQELPSLRYFTQAGGRLDPDVSQQLADYAKTHNKQFFVMYGQTEATARIAFLDADKVRDKPTSVGQAIPGGELELRSLSGDRISTAYTEGELYYRGENTMLGYVETSRELAAFVPKEWLATGDLAEFDSEGDFYITGRTKRIAKLFGERVNLDELERQFAQVGLSVRCCGEENVIAAFCLATDKELVKKYFDQILTAPPKSRRLVTLEAWPLLANEKIDYGMLNVMLKQAL</sequence>
<dbReference type="GO" id="GO:0031956">
    <property type="term" value="F:medium-chain fatty acid-CoA ligase activity"/>
    <property type="evidence" value="ECO:0007669"/>
    <property type="project" value="TreeGrafter"/>
</dbReference>
<dbReference type="AlphaFoldDB" id="A0A6M4MFH0"/>
<feature type="domain" description="AMP-dependent synthetase/ligase" evidence="3">
    <location>
        <begin position="122"/>
        <end position="336"/>
    </location>
</feature>
<dbReference type="Proteomes" id="UP000219285">
    <property type="component" value="Chromosome"/>
</dbReference>
<evidence type="ECO:0000256" key="2">
    <source>
        <dbReference type="ARBA" id="ARBA00022598"/>
    </source>
</evidence>
<protein>
    <submittedName>
        <fullName evidence="4">AMP-binding protein</fullName>
    </submittedName>
</protein>
<dbReference type="SUPFAM" id="SSF56801">
    <property type="entry name" value="Acetyl-CoA synthetase-like"/>
    <property type="match status" value="1"/>
</dbReference>
<dbReference type="PANTHER" id="PTHR43201">
    <property type="entry name" value="ACYL-COA SYNTHETASE"/>
    <property type="match status" value="1"/>
</dbReference>
<evidence type="ECO:0000256" key="1">
    <source>
        <dbReference type="ARBA" id="ARBA00006432"/>
    </source>
</evidence>
<dbReference type="EMBL" id="CP052766">
    <property type="protein sequence ID" value="QJR81833.1"/>
    <property type="molecule type" value="Genomic_DNA"/>
</dbReference>
<dbReference type="Pfam" id="PF00501">
    <property type="entry name" value="AMP-binding"/>
    <property type="match status" value="1"/>
</dbReference>
<comment type="similarity">
    <text evidence="1">Belongs to the ATP-dependent AMP-binding enzyme family.</text>
</comment>
<dbReference type="PANTHER" id="PTHR43201:SF5">
    <property type="entry name" value="MEDIUM-CHAIN ACYL-COA LIGASE ACSF2, MITOCHONDRIAL"/>
    <property type="match status" value="1"/>
</dbReference>
<evidence type="ECO:0000259" key="3">
    <source>
        <dbReference type="Pfam" id="PF00501"/>
    </source>
</evidence>
<dbReference type="KEGG" id="apel:CA267_014230"/>
<organism evidence="4 5">
    <name type="scientific">Alteromonas pelagimontana</name>
    <dbReference type="NCBI Taxonomy" id="1858656"/>
    <lineage>
        <taxon>Bacteria</taxon>
        <taxon>Pseudomonadati</taxon>
        <taxon>Pseudomonadota</taxon>
        <taxon>Gammaproteobacteria</taxon>
        <taxon>Alteromonadales</taxon>
        <taxon>Alteromonadaceae</taxon>
        <taxon>Alteromonas/Salinimonas group</taxon>
        <taxon>Alteromonas</taxon>
    </lineage>
</organism>
<reference evidence="4 5" key="2">
    <citation type="submission" date="2020-04" db="EMBL/GenBank/DDBJ databases">
        <title>Complete genome sequence of Alteromonas pelagimontana 5.12T.</title>
        <authorList>
            <person name="Sinha R.K."/>
            <person name="Krishnan K.P."/>
            <person name="Kurian J.P."/>
        </authorList>
    </citation>
    <scope>NUCLEOTIDE SEQUENCE [LARGE SCALE GENOMIC DNA]</scope>
    <source>
        <strain evidence="4 5">5.12</strain>
    </source>
</reference>
<accession>A0A6M4MFH0</accession>
<keyword evidence="5" id="KW-1185">Reference proteome</keyword>